<evidence type="ECO:0000256" key="3">
    <source>
        <dbReference type="ARBA" id="ARBA00022989"/>
    </source>
</evidence>
<evidence type="ECO:0000313" key="9">
    <source>
        <dbReference type="Proteomes" id="UP001265746"/>
    </source>
</evidence>
<feature type="domain" description="Major facilitator superfamily (MFS) profile" evidence="7">
    <location>
        <begin position="76"/>
        <end position="489"/>
    </location>
</feature>
<feature type="transmembrane region" description="Helical" evidence="6">
    <location>
        <begin position="241"/>
        <end position="260"/>
    </location>
</feature>
<feature type="region of interest" description="Disordered" evidence="5">
    <location>
        <begin position="270"/>
        <end position="295"/>
    </location>
</feature>
<feature type="transmembrane region" description="Helical" evidence="6">
    <location>
        <begin position="466"/>
        <end position="485"/>
    </location>
</feature>
<dbReference type="InterPro" id="IPR020846">
    <property type="entry name" value="MFS_dom"/>
</dbReference>
<dbReference type="AlphaFoldDB" id="A0AAD9SAV2"/>
<dbReference type="EMBL" id="JAUJFL010000005">
    <property type="protein sequence ID" value="KAK2602802.1"/>
    <property type="molecule type" value="Genomic_DNA"/>
</dbReference>
<evidence type="ECO:0000256" key="2">
    <source>
        <dbReference type="ARBA" id="ARBA00022692"/>
    </source>
</evidence>
<dbReference type="SUPFAM" id="SSF103473">
    <property type="entry name" value="MFS general substrate transporter"/>
    <property type="match status" value="1"/>
</dbReference>
<sequence length="493" mass="52603">MATSTQTTTIEALPNEGVEHHELRQIRKPVGFTLASNPATGEERNGAPSGAAASTLAAHDQEQNPSSEISPQPWLKIFGVGFSFFCAGINDSTLGPLIPYLLTSFSIGTGEVAILYACSFLGWLIGALTNPVLAPHLALGQLLWAGALLQLAAQVLRPWAWSGLPAFAASFFLQSLGTAYQDALGNTFVSGVRAAHRWLGFIHAMYALALLVGPLLATAIASKASRGSGGFVGGEESWKRTYFVTVGLGVVNLVWVMVAFRDTLWFSRPSDGVSRDGDEERAGNVVGEQQQDRQKTSSALRDMGAMLKVKDVWLISLFFFFALGAAQTSGGWVVAYLVSVRGGDVAKVGYVPSGQAAGTLLGRLLLPEPTHRFGEKRMLLIYFVISIGLQLVFWLVPNIIAGATALSIMGFFQGPFFATGVSVASKLFPRKIQSPALSFIFVVAQAGAAIFPSLTGVIAGRAGVQVLQPIVLSQLVVATIFWAFVPKIQERKE</sequence>
<feature type="transmembrane region" description="Helical" evidence="6">
    <location>
        <begin position="402"/>
        <end position="424"/>
    </location>
</feature>
<proteinExistence type="predicted"/>
<dbReference type="GO" id="GO:0016020">
    <property type="term" value="C:membrane"/>
    <property type="evidence" value="ECO:0007669"/>
    <property type="project" value="UniProtKB-SubCell"/>
</dbReference>
<feature type="compositionally biased region" description="Basic and acidic residues" evidence="5">
    <location>
        <begin position="273"/>
        <end position="282"/>
    </location>
</feature>
<protein>
    <recommendedName>
        <fullName evidence="7">Major facilitator superfamily (MFS) profile domain-containing protein</fullName>
    </recommendedName>
</protein>
<dbReference type="PANTHER" id="PTHR23514:SF16">
    <property type="entry name" value="TRANSPORTER, PUTATIVE (AFU_ORTHOLOGUE AFUA_2G17270)-RELATED"/>
    <property type="match status" value="1"/>
</dbReference>
<dbReference type="FunFam" id="1.20.1250.20:FF:000286">
    <property type="entry name" value="MFS efflux transporter"/>
    <property type="match status" value="1"/>
</dbReference>
<name>A0AAD9SAV2_PHOAM</name>
<evidence type="ECO:0000259" key="7">
    <source>
        <dbReference type="PROSITE" id="PS50850"/>
    </source>
</evidence>
<evidence type="ECO:0000256" key="5">
    <source>
        <dbReference type="SAM" id="MobiDB-lite"/>
    </source>
</evidence>
<comment type="caution">
    <text evidence="8">The sequence shown here is derived from an EMBL/GenBank/DDBJ whole genome shotgun (WGS) entry which is preliminary data.</text>
</comment>
<evidence type="ECO:0000256" key="4">
    <source>
        <dbReference type="ARBA" id="ARBA00023136"/>
    </source>
</evidence>
<feature type="region of interest" description="Disordered" evidence="5">
    <location>
        <begin position="34"/>
        <end position="70"/>
    </location>
</feature>
<gene>
    <name evidence="8" type="ORF">N8I77_009307</name>
</gene>
<dbReference type="InterPro" id="IPR036259">
    <property type="entry name" value="MFS_trans_sf"/>
</dbReference>
<accession>A0AAD9SAV2</accession>
<evidence type="ECO:0000256" key="6">
    <source>
        <dbReference type="SAM" id="Phobius"/>
    </source>
</evidence>
<dbReference type="Gene3D" id="1.20.1250.20">
    <property type="entry name" value="MFS general substrate transporter like domains"/>
    <property type="match status" value="1"/>
</dbReference>
<feature type="compositionally biased region" description="Polar residues" evidence="5">
    <location>
        <begin position="1"/>
        <end position="10"/>
    </location>
</feature>
<organism evidence="8 9">
    <name type="scientific">Phomopsis amygdali</name>
    <name type="common">Fusicoccum amygdali</name>
    <dbReference type="NCBI Taxonomy" id="1214568"/>
    <lineage>
        <taxon>Eukaryota</taxon>
        <taxon>Fungi</taxon>
        <taxon>Dikarya</taxon>
        <taxon>Ascomycota</taxon>
        <taxon>Pezizomycotina</taxon>
        <taxon>Sordariomycetes</taxon>
        <taxon>Sordariomycetidae</taxon>
        <taxon>Diaporthales</taxon>
        <taxon>Diaporthaceae</taxon>
        <taxon>Diaporthe</taxon>
    </lineage>
</organism>
<feature type="transmembrane region" description="Helical" evidence="6">
    <location>
        <begin position="102"/>
        <end position="125"/>
    </location>
</feature>
<feature type="transmembrane region" description="Helical" evidence="6">
    <location>
        <begin position="159"/>
        <end position="177"/>
    </location>
</feature>
<evidence type="ECO:0000256" key="1">
    <source>
        <dbReference type="ARBA" id="ARBA00004141"/>
    </source>
</evidence>
<comment type="subcellular location">
    <subcellularLocation>
        <location evidence="1">Membrane</location>
        <topology evidence="1">Multi-pass membrane protein</topology>
    </subcellularLocation>
</comment>
<dbReference type="Proteomes" id="UP001265746">
    <property type="component" value="Unassembled WGS sequence"/>
</dbReference>
<dbReference type="PROSITE" id="PS50850">
    <property type="entry name" value="MFS"/>
    <property type="match status" value="1"/>
</dbReference>
<dbReference type="GO" id="GO:0022857">
    <property type="term" value="F:transmembrane transporter activity"/>
    <property type="evidence" value="ECO:0007669"/>
    <property type="project" value="InterPro"/>
</dbReference>
<keyword evidence="2 6" id="KW-0812">Transmembrane</keyword>
<keyword evidence="3 6" id="KW-1133">Transmembrane helix</keyword>
<dbReference type="InterPro" id="IPR051788">
    <property type="entry name" value="MFS_Transporter"/>
</dbReference>
<feature type="transmembrane region" description="Helical" evidence="6">
    <location>
        <begin position="349"/>
        <end position="366"/>
    </location>
</feature>
<dbReference type="Pfam" id="PF07690">
    <property type="entry name" value="MFS_1"/>
    <property type="match status" value="1"/>
</dbReference>
<feature type="transmembrane region" description="Helical" evidence="6">
    <location>
        <begin position="436"/>
        <end position="460"/>
    </location>
</feature>
<evidence type="ECO:0000313" key="8">
    <source>
        <dbReference type="EMBL" id="KAK2602802.1"/>
    </source>
</evidence>
<feature type="transmembrane region" description="Helical" evidence="6">
    <location>
        <begin position="312"/>
        <end position="337"/>
    </location>
</feature>
<feature type="compositionally biased region" description="Low complexity" evidence="5">
    <location>
        <begin position="46"/>
        <end position="58"/>
    </location>
</feature>
<keyword evidence="4 6" id="KW-0472">Membrane</keyword>
<dbReference type="InterPro" id="IPR011701">
    <property type="entry name" value="MFS"/>
</dbReference>
<feature type="region of interest" description="Disordered" evidence="5">
    <location>
        <begin position="1"/>
        <end position="20"/>
    </location>
</feature>
<dbReference type="PANTHER" id="PTHR23514">
    <property type="entry name" value="BYPASS OF STOP CODON PROTEIN 6"/>
    <property type="match status" value="1"/>
</dbReference>
<feature type="transmembrane region" description="Helical" evidence="6">
    <location>
        <begin position="378"/>
        <end position="396"/>
    </location>
</feature>
<feature type="transmembrane region" description="Helical" evidence="6">
    <location>
        <begin position="198"/>
        <end position="221"/>
    </location>
</feature>
<keyword evidence="9" id="KW-1185">Reference proteome</keyword>
<reference evidence="8" key="1">
    <citation type="submission" date="2023-06" db="EMBL/GenBank/DDBJ databases">
        <authorList>
            <person name="Noh H."/>
        </authorList>
    </citation>
    <scope>NUCLEOTIDE SEQUENCE</scope>
    <source>
        <strain evidence="8">DUCC20226</strain>
    </source>
</reference>